<feature type="chain" id="PRO_5035205782" evidence="1">
    <location>
        <begin position="25"/>
        <end position="133"/>
    </location>
</feature>
<sequence>MTSPFRTKSLVSLLALVLASPALAAGASDSSTRTVGPQQDGSIVASDNQLLTPAGRLVSLGAPVVAKAIAVNPNKTTKTAAVLLMSAAQPVLVFNTETGQVIQSYIPTTASGKHTQGSFTGMGPRQELFMATR</sequence>
<gene>
    <name evidence="2" type="ORF">GCM10011611_18080</name>
</gene>
<dbReference type="EMBL" id="BMJQ01000004">
    <property type="protein sequence ID" value="GGF12803.1"/>
    <property type="molecule type" value="Genomic_DNA"/>
</dbReference>
<organism evidence="2 3">
    <name type="scientific">Aliidongia dinghuensis</name>
    <dbReference type="NCBI Taxonomy" id="1867774"/>
    <lineage>
        <taxon>Bacteria</taxon>
        <taxon>Pseudomonadati</taxon>
        <taxon>Pseudomonadota</taxon>
        <taxon>Alphaproteobacteria</taxon>
        <taxon>Rhodospirillales</taxon>
        <taxon>Dongiaceae</taxon>
        <taxon>Aliidongia</taxon>
    </lineage>
</organism>
<evidence type="ECO:0000313" key="2">
    <source>
        <dbReference type="EMBL" id="GGF12803.1"/>
    </source>
</evidence>
<dbReference type="Proteomes" id="UP000646365">
    <property type="component" value="Unassembled WGS sequence"/>
</dbReference>
<keyword evidence="1" id="KW-0732">Signal</keyword>
<dbReference type="AlphaFoldDB" id="A0A8J2YRM5"/>
<keyword evidence="3" id="KW-1185">Reference proteome</keyword>
<feature type="signal peptide" evidence="1">
    <location>
        <begin position="1"/>
        <end position="24"/>
    </location>
</feature>
<reference evidence="2" key="1">
    <citation type="journal article" date="2014" name="Int. J. Syst. Evol. Microbiol.">
        <title>Complete genome sequence of Corynebacterium casei LMG S-19264T (=DSM 44701T), isolated from a smear-ripened cheese.</title>
        <authorList>
            <consortium name="US DOE Joint Genome Institute (JGI-PGF)"/>
            <person name="Walter F."/>
            <person name="Albersmeier A."/>
            <person name="Kalinowski J."/>
            <person name="Ruckert C."/>
        </authorList>
    </citation>
    <scope>NUCLEOTIDE SEQUENCE</scope>
    <source>
        <strain evidence="2">CGMCC 1.15725</strain>
    </source>
</reference>
<evidence type="ECO:0000256" key="1">
    <source>
        <dbReference type="SAM" id="SignalP"/>
    </source>
</evidence>
<evidence type="ECO:0000313" key="3">
    <source>
        <dbReference type="Proteomes" id="UP000646365"/>
    </source>
</evidence>
<name>A0A8J2YRM5_9PROT</name>
<protein>
    <submittedName>
        <fullName evidence="2">Uncharacterized protein</fullName>
    </submittedName>
</protein>
<comment type="caution">
    <text evidence="2">The sequence shown here is derived from an EMBL/GenBank/DDBJ whole genome shotgun (WGS) entry which is preliminary data.</text>
</comment>
<proteinExistence type="predicted"/>
<accession>A0A8J2YRM5</accession>
<dbReference type="RefSeq" id="WP_189044802.1">
    <property type="nucleotide sequence ID" value="NZ_BMJQ01000004.1"/>
</dbReference>
<reference evidence="2" key="2">
    <citation type="submission" date="2020-09" db="EMBL/GenBank/DDBJ databases">
        <authorList>
            <person name="Sun Q."/>
            <person name="Zhou Y."/>
        </authorList>
    </citation>
    <scope>NUCLEOTIDE SEQUENCE</scope>
    <source>
        <strain evidence="2">CGMCC 1.15725</strain>
    </source>
</reference>